<evidence type="ECO:0000256" key="1">
    <source>
        <dbReference type="SAM" id="SignalP"/>
    </source>
</evidence>
<evidence type="ECO:0000313" key="2">
    <source>
        <dbReference type="EMBL" id="MBT1712179.1"/>
    </source>
</evidence>
<keyword evidence="1" id="KW-0732">Signal</keyword>
<sequence length="192" mass="21047">MSAKYNSRSSARRACNSWLAALCVLTIAVACGPRSEQSIGVREASKQDSASVQAKNFMRNHQVLLQEEKLSQLTAELKVHPVTEKMLLVIPTHGCGSCIEAALKYTARHDEREKLTTVVSGTSKRYYMLAAHKFGIDTARIIFDKETRPARYGLITIYPTLFQANADGTIVATDLDSGNLPKVFADAGLTVQ</sequence>
<protein>
    <submittedName>
        <fullName evidence="2">Uncharacterized protein</fullName>
    </submittedName>
</protein>
<evidence type="ECO:0000313" key="3">
    <source>
        <dbReference type="Proteomes" id="UP001319080"/>
    </source>
</evidence>
<name>A0AAP2E4L8_9BACT</name>
<feature type="signal peptide" evidence="1">
    <location>
        <begin position="1"/>
        <end position="30"/>
    </location>
</feature>
<organism evidence="2 3">
    <name type="scientific">Dawidia cretensis</name>
    <dbReference type="NCBI Taxonomy" id="2782350"/>
    <lineage>
        <taxon>Bacteria</taxon>
        <taxon>Pseudomonadati</taxon>
        <taxon>Bacteroidota</taxon>
        <taxon>Cytophagia</taxon>
        <taxon>Cytophagales</taxon>
        <taxon>Chryseotaleaceae</taxon>
        <taxon>Dawidia</taxon>
    </lineage>
</organism>
<dbReference type="EMBL" id="JAHESE010000053">
    <property type="protein sequence ID" value="MBT1712179.1"/>
    <property type="molecule type" value="Genomic_DNA"/>
</dbReference>
<keyword evidence="3" id="KW-1185">Reference proteome</keyword>
<feature type="chain" id="PRO_5042926053" evidence="1">
    <location>
        <begin position="31"/>
        <end position="192"/>
    </location>
</feature>
<dbReference type="PROSITE" id="PS51257">
    <property type="entry name" value="PROKAR_LIPOPROTEIN"/>
    <property type="match status" value="1"/>
</dbReference>
<dbReference type="AlphaFoldDB" id="A0AAP2E4L8"/>
<comment type="caution">
    <text evidence="2">The sequence shown here is derived from an EMBL/GenBank/DDBJ whole genome shotgun (WGS) entry which is preliminary data.</text>
</comment>
<proteinExistence type="predicted"/>
<reference evidence="2 3" key="1">
    <citation type="submission" date="2021-05" db="EMBL/GenBank/DDBJ databases">
        <title>A Polyphasic approach of four new species of the genus Ohtaekwangia: Ohtaekwangia histidinii sp. nov., Ohtaekwangia cretensis sp. nov., Ohtaekwangia indiensis sp. nov., Ohtaekwangia reichenbachii sp. nov. from diverse environment.</title>
        <authorList>
            <person name="Octaviana S."/>
        </authorList>
    </citation>
    <scope>NUCLEOTIDE SEQUENCE [LARGE SCALE GENOMIC DNA]</scope>
    <source>
        <strain evidence="2 3">PWU5</strain>
    </source>
</reference>
<gene>
    <name evidence="2" type="ORF">KK062_28315</name>
</gene>
<dbReference type="Proteomes" id="UP001319080">
    <property type="component" value="Unassembled WGS sequence"/>
</dbReference>
<dbReference type="RefSeq" id="WP_254087746.1">
    <property type="nucleotide sequence ID" value="NZ_JAHESE010000053.1"/>
</dbReference>
<accession>A0AAP2E4L8</accession>